<name>A0A540UQZ4_STRSU</name>
<organism evidence="2 3">
    <name type="scientific">Streptococcus suis</name>
    <dbReference type="NCBI Taxonomy" id="1307"/>
    <lineage>
        <taxon>Bacteria</taxon>
        <taxon>Bacillati</taxon>
        <taxon>Bacillota</taxon>
        <taxon>Bacilli</taxon>
        <taxon>Lactobacillales</taxon>
        <taxon>Streptococcaceae</taxon>
        <taxon>Streptococcus</taxon>
    </lineage>
</organism>
<evidence type="ECO:0000259" key="1">
    <source>
        <dbReference type="Pfam" id="PF07461"/>
    </source>
</evidence>
<dbReference type="EMBL" id="VIEK01000023">
    <property type="protein sequence ID" value="TQE86403.1"/>
    <property type="molecule type" value="Genomic_DNA"/>
</dbReference>
<dbReference type="AlphaFoldDB" id="A0A540UQZ4"/>
<dbReference type="Pfam" id="PF07461">
    <property type="entry name" value="NADase_NGA"/>
    <property type="match status" value="1"/>
</dbReference>
<dbReference type="Proteomes" id="UP000315224">
    <property type="component" value="Unassembled WGS sequence"/>
</dbReference>
<accession>A0A540UQZ4</accession>
<reference evidence="2 3" key="1">
    <citation type="submission" date="2019-06" db="EMBL/GenBank/DDBJ databases">
        <title>Comprehensive assessment of Oxford Nanopore MinION sequencing for bacterial characterization and routine diagnosis.</title>
        <authorList>
            <person name="Tan S."/>
            <person name="Dvorak C.M.T."/>
            <person name="Gebhart C."/>
            <person name="Estrada A."/>
            <person name="Marthaler D.G."/>
            <person name="Murtaugh M.P."/>
        </authorList>
    </citation>
    <scope>NUCLEOTIDE SEQUENCE [LARGE SCALE GENOMIC DNA]</scope>
    <source>
        <strain evidence="2 3">2017UMN1435.21</strain>
    </source>
</reference>
<dbReference type="RefSeq" id="WP_032500646.1">
    <property type="nucleotide sequence ID" value="NZ_JAGUAD010000017.1"/>
</dbReference>
<evidence type="ECO:0000313" key="2">
    <source>
        <dbReference type="EMBL" id="TQE86403.1"/>
    </source>
</evidence>
<gene>
    <name evidence="2" type="ORF">FH692_10510</name>
</gene>
<evidence type="ECO:0000313" key="3">
    <source>
        <dbReference type="Proteomes" id="UP000315224"/>
    </source>
</evidence>
<dbReference type="InterPro" id="IPR010900">
    <property type="entry name" value="NA_dinucl_GlycHdrlase_cat"/>
</dbReference>
<comment type="caution">
    <text evidence="2">The sequence shown here is derived from an EMBL/GenBank/DDBJ whole genome shotgun (WGS) entry which is preliminary data.</text>
</comment>
<protein>
    <recommendedName>
        <fullName evidence="1">Nicotine adenine dinucleotide glycohydrolase catalytic domain-containing protein</fullName>
    </recommendedName>
</protein>
<feature type="domain" description="Nicotine adenine dinucleotide glycohydrolase catalytic" evidence="1">
    <location>
        <begin position="14"/>
        <end position="104"/>
    </location>
</feature>
<sequence>MRLELLSLASILKQVEYTPEWVQNVIDNDLVSFVNGDTPGSNPLNIPGAKTWSGADMTNSESELLMPTIDMRGHSYEDFQASIAEKGYYEIKNPNVFIPNVTTSQTYPTEGIVRINQWVGGNN</sequence>
<proteinExistence type="predicted"/>